<dbReference type="EMBL" id="SUNJ01003385">
    <property type="protein sequence ID" value="TPP65306.1"/>
    <property type="molecule type" value="Genomic_DNA"/>
</dbReference>
<keyword evidence="5" id="KW-1185">Reference proteome</keyword>
<feature type="region of interest" description="Disordered" evidence="1">
    <location>
        <begin position="295"/>
        <end position="325"/>
    </location>
</feature>
<keyword evidence="2" id="KW-0812">Transmembrane</keyword>
<dbReference type="OrthoDB" id="6284737at2759"/>
<comment type="caution">
    <text evidence="4">The sequence shown here is derived from an EMBL/GenBank/DDBJ whole genome shotgun (WGS) entry which is preliminary data.</text>
</comment>
<feature type="compositionally biased region" description="Polar residues" evidence="1">
    <location>
        <begin position="201"/>
        <end position="214"/>
    </location>
</feature>
<feature type="transmembrane region" description="Helical" evidence="2">
    <location>
        <begin position="20"/>
        <end position="40"/>
    </location>
</feature>
<feature type="compositionally biased region" description="Basic and acidic residues" evidence="1">
    <location>
        <begin position="148"/>
        <end position="161"/>
    </location>
</feature>
<evidence type="ECO:0000259" key="3">
    <source>
        <dbReference type="PROSITE" id="PS50222"/>
    </source>
</evidence>
<feature type="region of interest" description="Disordered" evidence="1">
    <location>
        <begin position="473"/>
        <end position="509"/>
    </location>
</feature>
<dbReference type="Proteomes" id="UP000316759">
    <property type="component" value="Unassembled WGS sequence"/>
</dbReference>
<feature type="compositionally biased region" description="Basic and acidic residues" evidence="1">
    <location>
        <begin position="498"/>
        <end position="509"/>
    </location>
</feature>
<protein>
    <recommendedName>
        <fullName evidence="3">EF-hand domain-containing protein</fullName>
    </recommendedName>
</protein>
<feature type="compositionally biased region" description="Low complexity" evidence="1">
    <location>
        <begin position="295"/>
        <end position="310"/>
    </location>
</feature>
<dbReference type="AlphaFoldDB" id="A0A504YY35"/>
<evidence type="ECO:0000313" key="5">
    <source>
        <dbReference type="Proteomes" id="UP000316759"/>
    </source>
</evidence>
<dbReference type="GO" id="GO:0005509">
    <property type="term" value="F:calcium ion binding"/>
    <property type="evidence" value="ECO:0007669"/>
    <property type="project" value="InterPro"/>
</dbReference>
<evidence type="ECO:0000313" key="4">
    <source>
        <dbReference type="EMBL" id="TPP65306.1"/>
    </source>
</evidence>
<feature type="region of interest" description="Disordered" evidence="1">
    <location>
        <begin position="140"/>
        <end position="241"/>
    </location>
</feature>
<evidence type="ECO:0000256" key="1">
    <source>
        <dbReference type="SAM" id="MobiDB-lite"/>
    </source>
</evidence>
<keyword evidence="2" id="KW-1133">Transmembrane helix</keyword>
<proteinExistence type="predicted"/>
<keyword evidence="2" id="KW-0472">Membrane</keyword>
<organism evidence="4 5">
    <name type="scientific">Fasciola gigantica</name>
    <name type="common">Giant liver fluke</name>
    <dbReference type="NCBI Taxonomy" id="46835"/>
    <lineage>
        <taxon>Eukaryota</taxon>
        <taxon>Metazoa</taxon>
        <taxon>Spiralia</taxon>
        <taxon>Lophotrochozoa</taxon>
        <taxon>Platyhelminthes</taxon>
        <taxon>Trematoda</taxon>
        <taxon>Digenea</taxon>
        <taxon>Plagiorchiida</taxon>
        <taxon>Echinostomata</taxon>
        <taxon>Echinostomatoidea</taxon>
        <taxon>Fasciolidae</taxon>
        <taxon>Fasciola</taxon>
    </lineage>
</organism>
<feature type="compositionally biased region" description="Low complexity" evidence="1">
    <location>
        <begin position="215"/>
        <end position="224"/>
    </location>
</feature>
<dbReference type="InterPro" id="IPR002048">
    <property type="entry name" value="EF_hand_dom"/>
</dbReference>
<accession>A0A504YY35</accession>
<name>A0A504YY35_FASGI</name>
<dbReference type="PROSITE" id="PS50222">
    <property type="entry name" value="EF_HAND_2"/>
    <property type="match status" value="1"/>
</dbReference>
<sequence length="574" mass="63936">MLHLWTHKQNRPVRFIRSFLYALSRIFNFTFLHCIFSFFLSPNPNHQASRNAQLSGHPGHSYAKFGLPINRDCDGTKLLFSWFKITHSHVYLTRSGLPRIGPGFLIQLLSSSSRLWLFMTVALTVSSCGVPTVADAAPLAQSSKASQSRKDEIQFKSHDSLRLTGIRPPTHEVLMPPFDLGFKGQTGSDSRKPSRAAGPSDYQSDAASNGPWTASSASVSNSGSDQKFQSAGSQFGGRKDGRKFYHAQGKKKANGYGNPSVQVNRQGASYAKDPTVFEAAWNPYNYPSKSVKAPSSSSSYYSGYQNSPNNQPYPTHQDAAAAAYGPPLNQGPYPDNQQPIGRYQHPYIPWESPNYVNPSPMQPNPNQPMMVPYPYVQYDMGGRGMGEPYSQWETQAAYYQPPPQTYWNPYTQPQPGWFVAQAPILTSGRPIRFVPSNVPRPAEMRPTSVIGHPSNYREISREEMSQRVREYEQAQQTGANVGGDLHLPPLSNENLDSQNKDPKKPDAQIHDNGLVLTGSTAHDQVVRNFLGIASEWLVIGVDALFDEIDLNGDGAIRIDELRKFLRLHEAHIHR</sequence>
<evidence type="ECO:0000256" key="2">
    <source>
        <dbReference type="SAM" id="Phobius"/>
    </source>
</evidence>
<feature type="domain" description="EF-hand" evidence="3">
    <location>
        <begin position="541"/>
        <end position="571"/>
    </location>
</feature>
<reference evidence="4 5" key="1">
    <citation type="submission" date="2019-04" db="EMBL/GenBank/DDBJ databases">
        <title>Annotation for the trematode Fasciola gigantica.</title>
        <authorList>
            <person name="Choi Y.-J."/>
        </authorList>
    </citation>
    <scope>NUCLEOTIDE SEQUENCE [LARGE SCALE GENOMIC DNA]</scope>
    <source>
        <strain evidence="4">Uganda_cow_1</strain>
    </source>
</reference>
<gene>
    <name evidence="4" type="ORF">FGIG_02336</name>
</gene>